<name>A0A668A2T0_9TELE</name>
<accession>A0A668A2T0</accession>
<gene>
    <name evidence="6" type="primary">LOC115356621</name>
</gene>
<keyword evidence="7" id="KW-1185">Reference proteome</keyword>
<dbReference type="GeneTree" id="ENSGT00390000008152"/>
<dbReference type="Ensembl" id="ENSMMDT00005050128.1">
    <property type="protein sequence ID" value="ENSMMDP00005049170.1"/>
    <property type="gene ID" value="ENSMMDG00005022349.1"/>
</dbReference>
<feature type="domain" description="WxxW" evidence="5">
    <location>
        <begin position="7"/>
        <end position="90"/>
    </location>
</feature>
<organism evidence="6 7">
    <name type="scientific">Myripristis murdjan</name>
    <name type="common">pinecone soldierfish</name>
    <dbReference type="NCBI Taxonomy" id="586833"/>
    <lineage>
        <taxon>Eukaryota</taxon>
        <taxon>Metazoa</taxon>
        <taxon>Chordata</taxon>
        <taxon>Craniata</taxon>
        <taxon>Vertebrata</taxon>
        <taxon>Euteleostomi</taxon>
        <taxon>Actinopterygii</taxon>
        <taxon>Neopterygii</taxon>
        <taxon>Teleostei</taxon>
        <taxon>Neoteleostei</taxon>
        <taxon>Acanthomorphata</taxon>
        <taxon>Holocentriformes</taxon>
        <taxon>Holocentridae</taxon>
        <taxon>Myripristis</taxon>
    </lineage>
</organism>
<dbReference type="InParanoid" id="A0A668A2T0"/>
<evidence type="ECO:0000256" key="3">
    <source>
        <dbReference type="ARBA" id="ARBA00022729"/>
    </source>
</evidence>
<reference evidence="6" key="2">
    <citation type="submission" date="2025-08" db="UniProtKB">
        <authorList>
            <consortium name="Ensembl"/>
        </authorList>
    </citation>
    <scope>IDENTIFICATION</scope>
</reference>
<evidence type="ECO:0000259" key="5">
    <source>
        <dbReference type="Pfam" id="PF13330"/>
    </source>
</evidence>
<dbReference type="InterPro" id="IPR039675">
    <property type="entry name" value="CILP1/CILP2"/>
</dbReference>
<dbReference type="PANTHER" id="PTHR15031:SF4">
    <property type="entry name" value="CARTILAGE INTERMEDIATE LAYER PROTEIN 1"/>
    <property type="match status" value="1"/>
</dbReference>
<keyword evidence="3" id="KW-0732">Signal</keyword>
<comment type="subcellular location">
    <subcellularLocation>
        <location evidence="1">Secreted</location>
    </subcellularLocation>
</comment>
<evidence type="ECO:0000256" key="1">
    <source>
        <dbReference type="ARBA" id="ARBA00004613"/>
    </source>
</evidence>
<sequence length="189" mass="20934">MAGAECWTEWFDRDDPSGTGDWETLSNLRQENPGKICPSPLQIEVTTTSGLSMASAGNVIAVADTTTGFICKNSDQKNKRCLDYRVRFSCPFPFCAVSLCWTPWFDRDNPSGTGDWEHFSALRSENSGVICDNPLYIQAVTTDTMTPAVSTGQNFYIYSPTGGFVCRNQDQTTGMCRDYKVRFGCPCAH</sequence>
<dbReference type="InterPro" id="IPR025155">
    <property type="entry name" value="WxxW_domain"/>
</dbReference>
<dbReference type="Pfam" id="PF13330">
    <property type="entry name" value="Mucin2_WxxW"/>
    <property type="match status" value="2"/>
</dbReference>
<feature type="domain" description="WxxW" evidence="5">
    <location>
        <begin position="101"/>
        <end position="185"/>
    </location>
</feature>
<dbReference type="AlphaFoldDB" id="A0A668A2T0"/>
<evidence type="ECO:0000256" key="4">
    <source>
        <dbReference type="ARBA" id="ARBA00023180"/>
    </source>
</evidence>
<evidence type="ECO:0000256" key="2">
    <source>
        <dbReference type="ARBA" id="ARBA00022525"/>
    </source>
</evidence>
<dbReference type="PANTHER" id="PTHR15031">
    <property type="entry name" value="CARTILAGE INTERMEDIATE LAYER PROTEIN CLIP"/>
    <property type="match status" value="1"/>
</dbReference>
<evidence type="ECO:0000313" key="6">
    <source>
        <dbReference type="Ensembl" id="ENSMMDP00005049170.1"/>
    </source>
</evidence>
<dbReference type="GO" id="GO:0005576">
    <property type="term" value="C:extracellular region"/>
    <property type="evidence" value="ECO:0007669"/>
    <property type="project" value="UniProtKB-SubCell"/>
</dbReference>
<protein>
    <submittedName>
        <fullName evidence="6">Cartilage intermediate layer protein 2-like</fullName>
    </submittedName>
</protein>
<keyword evidence="2" id="KW-0964">Secreted</keyword>
<dbReference type="Proteomes" id="UP000472263">
    <property type="component" value="Chromosome 24"/>
</dbReference>
<evidence type="ECO:0000313" key="7">
    <source>
        <dbReference type="Proteomes" id="UP000472263"/>
    </source>
</evidence>
<proteinExistence type="predicted"/>
<reference evidence="6" key="1">
    <citation type="submission" date="2019-06" db="EMBL/GenBank/DDBJ databases">
        <authorList>
            <consortium name="Wellcome Sanger Institute Data Sharing"/>
        </authorList>
    </citation>
    <scope>NUCLEOTIDE SEQUENCE [LARGE SCALE GENOMIC DNA]</scope>
</reference>
<keyword evidence="4" id="KW-0325">Glycoprotein</keyword>
<reference evidence="6" key="3">
    <citation type="submission" date="2025-09" db="UniProtKB">
        <authorList>
            <consortium name="Ensembl"/>
        </authorList>
    </citation>
    <scope>IDENTIFICATION</scope>
</reference>